<accession>A0A8K1CP47</accession>
<dbReference type="OrthoDB" id="117802at2759"/>
<evidence type="ECO:0000313" key="3">
    <source>
        <dbReference type="EMBL" id="TMW67221.1"/>
    </source>
</evidence>
<reference evidence="3" key="1">
    <citation type="submission" date="2019-03" db="EMBL/GenBank/DDBJ databases">
        <title>Long read genome sequence of the mycoparasitic Pythium oligandrum ATCC 38472 isolated from sugarbeet rhizosphere.</title>
        <authorList>
            <person name="Gaulin E."/>
        </authorList>
    </citation>
    <scope>NUCLEOTIDE SEQUENCE</scope>
    <source>
        <strain evidence="3">ATCC 38472_TT</strain>
    </source>
</reference>
<evidence type="ECO:0000313" key="4">
    <source>
        <dbReference type="Proteomes" id="UP000794436"/>
    </source>
</evidence>
<feature type="coiled-coil region" evidence="1">
    <location>
        <begin position="71"/>
        <end position="98"/>
    </location>
</feature>
<keyword evidence="1" id="KW-0175">Coiled coil</keyword>
<dbReference type="Proteomes" id="UP000794436">
    <property type="component" value="Unassembled WGS sequence"/>
</dbReference>
<proteinExistence type="predicted"/>
<comment type="caution">
    <text evidence="3">The sequence shown here is derived from an EMBL/GenBank/DDBJ whole genome shotgun (WGS) entry which is preliminary data.</text>
</comment>
<sequence length="394" mass="45400">MRIASLLDADVVVDAHEDAVVAVSATRKRPAPPSKPEQESGSAEALLSLKDLPGDDKSESDGQKKKRKSTLAIRKEEIDTLMVEARQLEARLAFIRGQTLEITTGGTDELLRNPFRFNDLLREMLHEQQLRFATAHAMMAKVLIANYPPPLHFPIHLRLDKRDRLRTLETIKPKQIRLARRFILERSRGIDLTAPYRVEERFVATNRDGGFLRFGINQLPEATSVKDVYDATLFFTRNLEMTYTESVGYITVREDDDNLDLTSSQHRLVTTTDTSVMIETNSLVFAHYDPEEDYGLVCGTFVDQDDLYPYRPTERLRHDITAVFMVSKYNSQIVVRRWGYDRHRHNEHISVPSDYLEVARENTRQWGDAMIRLIRQRLQGTRTVNDQRRSSGEV</sequence>
<dbReference type="AlphaFoldDB" id="A0A8K1CP47"/>
<name>A0A8K1CP47_PYTOL</name>
<gene>
    <name evidence="3" type="ORF">Poli38472_012337</name>
</gene>
<keyword evidence="4" id="KW-1185">Reference proteome</keyword>
<dbReference type="EMBL" id="SPLM01000005">
    <property type="protein sequence ID" value="TMW67221.1"/>
    <property type="molecule type" value="Genomic_DNA"/>
</dbReference>
<evidence type="ECO:0000256" key="1">
    <source>
        <dbReference type="SAM" id="Coils"/>
    </source>
</evidence>
<protein>
    <submittedName>
        <fullName evidence="3">Uncharacterized protein</fullName>
    </submittedName>
</protein>
<feature type="region of interest" description="Disordered" evidence="2">
    <location>
        <begin position="25"/>
        <end position="69"/>
    </location>
</feature>
<feature type="compositionally biased region" description="Basic and acidic residues" evidence="2">
    <location>
        <begin position="52"/>
        <end position="63"/>
    </location>
</feature>
<organism evidence="3 4">
    <name type="scientific">Pythium oligandrum</name>
    <name type="common">Mycoparasitic fungus</name>
    <dbReference type="NCBI Taxonomy" id="41045"/>
    <lineage>
        <taxon>Eukaryota</taxon>
        <taxon>Sar</taxon>
        <taxon>Stramenopiles</taxon>
        <taxon>Oomycota</taxon>
        <taxon>Peronosporomycetes</taxon>
        <taxon>Pythiales</taxon>
        <taxon>Pythiaceae</taxon>
        <taxon>Pythium</taxon>
    </lineage>
</organism>
<evidence type="ECO:0000256" key="2">
    <source>
        <dbReference type="SAM" id="MobiDB-lite"/>
    </source>
</evidence>